<dbReference type="InterPro" id="IPR036259">
    <property type="entry name" value="MFS_trans_sf"/>
</dbReference>
<sequence>MFWANTSQKNEFKYRLFFKLDCDKTHAKLQKPPLLMPLAVPAQTLHFTRIGYAMSLLGPAIGYVLGGQLLKAPTRCVPDKQRSFALGVQLVFLRLLGTIPGPILFGVAIDSSCTLWDINECETKGACWVYDNERMAYLLMGISAACKIITIIFAFMAVYFYKPPQLTKALPQKTSEKISAIHKK</sequence>
<dbReference type="InterPro" id="IPR004156">
    <property type="entry name" value="OATP"/>
</dbReference>
<evidence type="ECO:0000313" key="5">
    <source>
        <dbReference type="EMBL" id="KAI1239737.1"/>
    </source>
</evidence>
<comment type="caution">
    <text evidence="4">The sequence shown here is derived from an EMBL/GenBank/DDBJ whole genome shotgun (WGS) entry which is preliminary data.</text>
</comment>
<accession>A0A835TNL6</accession>
<dbReference type="GO" id="GO:0043252">
    <property type="term" value="P:sodium-independent organic anion transport"/>
    <property type="evidence" value="ECO:0007669"/>
    <property type="project" value="TreeGrafter"/>
</dbReference>
<keyword evidence="6" id="KW-1185">Reference proteome</keyword>
<organism evidence="4">
    <name type="scientific">Lamprotornis superbus</name>
    <dbReference type="NCBI Taxonomy" id="245042"/>
    <lineage>
        <taxon>Eukaryota</taxon>
        <taxon>Metazoa</taxon>
        <taxon>Chordata</taxon>
        <taxon>Craniata</taxon>
        <taxon>Vertebrata</taxon>
        <taxon>Euteleostomi</taxon>
        <taxon>Archelosauria</taxon>
        <taxon>Archosauria</taxon>
        <taxon>Dinosauria</taxon>
        <taxon>Saurischia</taxon>
        <taxon>Theropoda</taxon>
        <taxon>Coelurosauria</taxon>
        <taxon>Aves</taxon>
        <taxon>Neognathae</taxon>
        <taxon>Neoaves</taxon>
        <taxon>Telluraves</taxon>
        <taxon>Australaves</taxon>
        <taxon>Passeriformes</taxon>
        <taxon>Sturnidae</taxon>
        <taxon>Lamprotornis</taxon>
    </lineage>
</organism>
<comment type="subcellular location">
    <subcellularLocation>
        <location evidence="1">Membrane</location>
        <topology evidence="1">Multi-pass membrane protein</topology>
    </subcellularLocation>
</comment>
<keyword evidence="2" id="KW-1015">Disulfide bond</keyword>
<dbReference type="PANTHER" id="PTHR11388:SF160">
    <property type="entry name" value="SOLUTE CARRIER ORGANIC ANION TRANSPORTER FAMILY MEMBER"/>
    <property type="match status" value="1"/>
</dbReference>
<dbReference type="GO" id="GO:0016323">
    <property type="term" value="C:basolateral plasma membrane"/>
    <property type="evidence" value="ECO:0007669"/>
    <property type="project" value="TreeGrafter"/>
</dbReference>
<dbReference type="Pfam" id="PF03137">
    <property type="entry name" value="OATP"/>
    <property type="match status" value="1"/>
</dbReference>
<dbReference type="Proteomes" id="UP000618051">
    <property type="component" value="Unassembled WGS sequence"/>
</dbReference>
<evidence type="ECO:0008006" key="7">
    <source>
        <dbReference type="Google" id="ProtNLM"/>
    </source>
</evidence>
<keyword evidence="3" id="KW-1133">Transmembrane helix</keyword>
<protein>
    <recommendedName>
        <fullName evidence="7">Solute carrier organic anion transporter family member 4C1</fullName>
    </recommendedName>
</protein>
<dbReference type="AlphaFoldDB" id="A0A835TNL6"/>
<evidence type="ECO:0000256" key="2">
    <source>
        <dbReference type="ARBA" id="ARBA00023157"/>
    </source>
</evidence>
<reference evidence="4" key="1">
    <citation type="submission" date="2020-10" db="EMBL/GenBank/DDBJ databases">
        <title>Feather gene expression reveals the developmental basis of iridescence in African starlings.</title>
        <authorList>
            <person name="Rubenstein D.R."/>
        </authorList>
    </citation>
    <scope>NUCLEOTIDE SEQUENCE</scope>
    <source>
        <strain evidence="4">SS15</strain>
        <tissue evidence="4">Liver</tissue>
    </source>
</reference>
<keyword evidence="3" id="KW-0812">Transmembrane</keyword>
<dbReference type="PANTHER" id="PTHR11388">
    <property type="entry name" value="ORGANIC ANION TRANSPORTER"/>
    <property type="match status" value="1"/>
</dbReference>
<feature type="transmembrane region" description="Helical" evidence="3">
    <location>
        <begin position="50"/>
        <end position="70"/>
    </location>
</feature>
<feature type="transmembrane region" description="Helical" evidence="3">
    <location>
        <begin position="91"/>
        <end position="109"/>
    </location>
</feature>
<dbReference type="OrthoDB" id="5062115at2759"/>
<proteinExistence type="predicted"/>
<dbReference type="EMBL" id="JADDUC010000335">
    <property type="protein sequence ID" value="KAG0114166.1"/>
    <property type="molecule type" value="Genomic_DNA"/>
</dbReference>
<dbReference type="SUPFAM" id="SSF103473">
    <property type="entry name" value="MFS general substrate transporter"/>
    <property type="match status" value="1"/>
</dbReference>
<keyword evidence="3" id="KW-0472">Membrane</keyword>
<gene>
    <name evidence="5" type="ORF">IHE44_0011165</name>
    <name evidence="4" type="ORF">IHE44_008756</name>
</gene>
<evidence type="ECO:0000256" key="3">
    <source>
        <dbReference type="SAM" id="Phobius"/>
    </source>
</evidence>
<evidence type="ECO:0000313" key="6">
    <source>
        <dbReference type="Proteomes" id="UP000618051"/>
    </source>
</evidence>
<evidence type="ECO:0000256" key="1">
    <source>
        <dbReference type="ARBA" id="ARBA00004141"/>
    </source>
</evidence>
<reference evidence="5" key="3">
    <citation type="submission" date="2022-01" db="EMBL/GenBank/DDBJ databases">
        <authorList>
            <person name="Rubenstein D.R."/>
        </authorList>
    </citation>
    <scope>NUCLEOTIDE SEQUENCE</scope>
    <source>
        <strain evidence="5">SS15</strain>
        <tissue evidence="5">Liver</tissue>
    </source>
</reference>
<feature type="transmembrane region" description="Helical" evidence="3">
    <location>
        <begin position="138"/>
        <end position="161"/>
    </location>
</feature>
<reference evidence="5 6" key="2">
    <citation type="journal article" date="2021" name="J. Hered.">
        <title>Feather Gene Expression Elucidates the Developmental Basis of Plumage Iridescence in African Starlings.</title>
        <authorList>
            <person name="Rubenstein D.R."/>
            <person name="Corvelo A."/>
            <person name="MacManes M.D."/>
            <person name="Maia R."/>
            <person name="Narzisi G."/>
            <person name="Rousaki A."/>
            <person name="Vandenabeele P."/>
            <person name="Shawkey M.D."/>
            <person name="Solomon J."/>
        </authorList>
    </citation>
    <scope>NUCLEOTIDE SEQUENCE [LARGE SCALE GENOMIC DNA]</scope>
    <source>
        <strain evidence="5">SS15</strain>
    </source>
</reference>
<evidence type="ECO:0000313" key="4">
    <source>
        <dbReference type="EMBL" id="KAG0114166.1"/>
    </source>
</evidence>
<dbReference type="EMBL" id="JADDUC020000004">
    <property type="protein sequence ID" value="KAI1239737.1"/>
    <property type="molecule type" value="Genomic_DNA"/>
</dbReference>
<dbReference type="GO" id="GO:0015347">
    <property type="term" value="F:sodium-independent organic anion transmembrane transporter activity"/>
    <property type="evidence" value="ECO:0007669"/>
    <property type="project" value="TreeGrafter"/>
</dbReference>
<name>A0A835TNL6_9PASS</name>